<keyword evidence="5" id="KW-1185">Reference proteome</keyword>
<reference evidence="4 5" key="1">
    <citation type="submission" date="2019-01" db="EMBL/GenBank/DDBJ databases">
        <title>Sequencing of cultivated peanut Arachis hypogaea provides insights into genome evolution and oil improvement.</title>
        <authorList>
            <person name="Chen X."/>
        </authorList>
    </citation>
    <scope>NUCLEOTIDE SEQUENCE [LARGE SCALE GENOMIC DNA]</scope>
    <source>
        <strain evidence="5">cv. Fuhuasheng</strain>
        <tissue evidence="4">Leaves</tissue>
    </source>
</reference>
<dbReference type="AlphaFoldDB" id="A0A444WWN8"/>
<organism evidence="4 5">
    <name type="scientific">Arachis hypogaea</name>
    <name type="common">Peanut</name>
    <dbReference type="NCBI Taxonomy" id="3818"/>
    <lineage>
        <taxon>Eukaryota</taxon>
        <taxon>Viridiplantae</taxon>
        <taxon>Streptophyta</taxon>
        <taxon>Embryophyta</taxon>
        <taxon>Tracheophyta</taxon>
        <taxon>Spermatophyta</taxon>
        <taxon>Magnoliopsida</taxon>
        <taxon>eudicotyledons</taxon>
        <taxon>Gunneridae</taxon>
        <taxon>Pentapetalae</taxon>
        <taxon>rosids</taxon>
        <taxon>fabids</taxon>
        <taxon>Fabales</taxon>
        <taxon>Fabaceae</taxon>
        <taxon>Papilionoideae</taxon>
        <taxon>50 kb inversion clade</taxon>
        <taxon>dalbergioids sensu lato</taxon>
        <taxon>Dalbergieae</taxon>
        <taxon>Pterocarpus clade</taxon>
        <taxon>Arachis</taxon>
    </lineage>
</organism>
<dbReference type="Pfam" id="PF10551">
    <property type="entry name" value="MULE"/>
    <property type="match status" value="1"/>
</dbReference>
<dbReference type="STRING" id="3818.A0A444WWN8"/>
<protein>
    <recommendedName>
        <fullName evidence="3">CCHC-type domain-containing protein</fullName>
    </recommendedName>
</protein>
<gene>
    <name evidence="4" type="ORF">Ahy_B10g100433</name>
</gene>
<keyword evidence="1" id="KW-0479">Metal-binding</keyword>
<keyword evidence="1" id="KW-0863">Zinc-finger</keyword>
<dbReference type="PANTHER" id="PTHR31973:SF195">
    <property type="entry name" value="MUDR FAMILY TRANSPOSASE"/>
    <property type="match status" value="1"/>
</dbReference>
<evidence type="ECO:0000313" key="4">
    <source>
        <dbReference type="EMBL" id="RYQ81831.1"/>
    </source>
</evidence>
<feature type="domain" description="CCHC-type" evidence="3">
    <location>
        <begin position="633"/>
        <end position="650"/>
    </location>
</feature>
<dbReference type="Proteomes" id="UP000289738">
    <property type="component" value="Chromosome B10"/>
</dbReference>
<dbReference type="GO" id="GO:0008270">
    <property type="term" value="F:zinc ion binding"/>
    <property type="evidence" value="ECO:0007669"/>
    <property type="project" value="UniProtKB-KW"/>
</dbReference>
<dbReference type="InterPro" id="IPR004332">
    <property type="entry name" value="Transposase_MuDR"/>
</dbReference>
<name>A0A444WWN8_ARAHY</name>
<comment type="caution">
    <text evidence="4">The sequence shown here is derived from an EMBL/GenBank/DDBJ whole genome shotgun (WGS) entry which is preliminary data.</text>
</comment>
<dbReference type="GO" id="GO:0003676">
    <property type="term" value="F:nucleic acid binding"/>
    <property type="evidence" value="ECO:0007669"/>
    <property type="project" value="InterPro"/>
</dbReference>
<evidence type="ECO:0000259" key="3">
    <source>
        <dbReference type="PROSITE" id="PS50158"/>
    </source>
</evidence>
<evidence type="ECO:0000256" key="1">
    <source>
        <dbReference type="PROSITE-ProRule" id="PRU00047"/>
    </source>
</evidence>
<feature type="compositionally biased region" description="Polar residues" evidence="2">
    <location>
        <begin position="654"/>
        <end position="663"/>
    </location>
</feature>
<sequence>MYVEFEEIDDVDFPEPNIDWVGYNTESDEEFEGNYEVVGPTEDVEEDEIMVERDVADVANALTGQHPYGEPSFMHALNLDAMHAPEFPEYVNTAPAVVATGEFAVGMEFNSREAVTKSVKEYTIRRGVDYRVYESEPTTFYAKCVQYGISCDWLIRVSLMKRQYCWVIRRYNGSHTCTRSTISQDHAKLDSETIAEAIKPLVEADPSIKVKSVIAEVQSKFNYTISYRKAWLAKQKAVEKIFGGWESSYEALPTWFEAMVAKEPSAAVEYETAYGYRGDELVEDLRILTRVFWAFYPCIKAFRSCKPVVQIDGTHLYGKYKGALLVAVSQDGNGNIVPLAFAIVEGETADAWHFFLSHLRTHVVNRDGVALISDRHESIISAVGRSNGAWEYPRAIHMFCIRHIASNFLRSFKAPHLQRLIVNIGYSRTMREFDMRYQRLCERGEAYKQWLDRIPRQQYALAYDGGHRWGHMTTNLVECINGVLKGARNLPVTSLVKATFYRLNALFTRKRDEAEARISAGQLFSEYATQKILSNQRSAGNIQVDRIPCRHVFACCANQRLDWKQYVHEVYTMGEIRKVYKTRFRPLGNPTTWPVHQGPRLVPNPHLKRVAKGRPKKTRFLNEMDIRDLRGPRRCRLCGGEGHSRSRCPRRGETSASGSAPNS</sequence>
<accession>A0A444WWN8</accession>
<keyword evidence="1" id="KW-0862">Zinc</keyword>
<dbReference type="EMBL" id="SDMP01000020">
    <property type="protein sequence ID" value="RYQ81831.1"/>
    <property type="molecule type" value="Genomic_DNA"/>
</dbReference>
<dbReference type="Pfam" id="PF03108">
    <property type="entry name" value="DBD_Tnp_Mut"/>
    <property type="match status" value="1"/>
</dbReference>
<proteinExistence type="predicted"/>
<dbReference type="PANTHER" id="PTHR31973">
    <property type="entry name" value="POLYPROTEIN, PUTATIVE-RELATED"/>
    <property type="match status" value="1"/>
</dbReference>
<feature type="region of interest" description="Disordered" evidence="2">
    <location>
        <begin position="640"/>
        <end position="663"/>
    </location>
</feature>
<dbReference type="InterPro" id="IPR018289">
    <property type="entry name" value="MULE_transposase_dom"/>
</dbReference>
<evidence type="ECO:0000256" key="2">
    <source>
        <dbReference type="SAM" id="MobiDB-lite"/>
    </source>
</evidence>
<evidence type="ECO:0000313" key="5">
    <source>
        <dbReference type="Proteomes" id="UP000289738"/>
    </source>
</evidence>
<dbReference type="InterPro" id="IPR001878">
    <property type="entry name" value="Znf_CCHC"/>
</dbReference>
<dbReference type="PROSITE" id="PS50158">
    <property type="entry name" value="ZF_CCHC"/>
    <property type="match status" value="1"/>
</dbReference>